<accession>A0ABV6N972</accession>
<keyword evidence="1" id="KW-0812">Transmembrane</keyword>
<reference evidence="2 3" key="1">
    <citation type="submission" date="2024-09" db="EMBL/GenBank/DDBJ databases">
        <authorList>
            <person name="Sun Q."/>
            <person name="Mori K."/>
        </authorList>
    </citation>
    <scope>NUCLEOTIDE SEQUENCE [LARGE SCALE GENOMIC DNA]</scope>
    <source>
        <strain evidence="2 3">TBRC 1432</strain>
    </source>
</reference>
<dbReference type="RefSeq" id="WP_273940309.1">
    <property type="nucleotide sequence ID" value="NZ_CP097263.1"/>
</dbReference>
<name>A0ABV6N972_9PSEU</name>
<feature type="transmembrane region" description="Helical" evidence="1">
    <location>
        <begin position="46"/>
        <end position="66"/>
    </location>
</feature>
<sequence>MMWTDSELDQALADQPAPAFSPEARARALAALRAAEAAPARRNGKAWWLAAAAAAVVATGVTATFLSGGPAPQASAAAVQSLQQASTVVGDVRVGPGQYYYTATHDWDLGAAQTRTGKHLDAMLENVREVWIPANRSDEWLRRSGYTGRHTWIVGSDDLVKAEGDGGLFEPAKITEERGTCGDWNGRQMPQLGGSPDDGKPCDQRIGDFSAPTPRFIAQLPTDPAKLYDQLLAAAHGDKSTALKDAAGVLLSADADHAVRSTVYKALMLMPGLDVTDNAANLDGQRGVALGVSNGTLRQEIVLDPGTGRYIGDRLTLVVDGSDYWAGVKAGSVVEFNSVRIGVAEKIGVAPR</sequence>
<gene>
    <name evidence="2" type="ORF">ACFFH7_46860</name>
</gene>
<evidence type="ECO:0000256" key="1">
    <source>
        <dbReference type="SAM" id="Phobius"/>
    </source>
</evidence>
<comment type="caution">
    <text evidence="2">The sequence shown here is derived from an EMBL/GenBank/DDBJ whole genome shotgun (WGS) entry which is preliminary data.</text>
</comment>
<dbReference type="InterPro" id="IPR047789">
    <property type="entry name" value="CU044_5270-like"/>
</dbReference>
<evidence type="ECO:0000313" key="3">
    <source>
        <dbReference type="Proteomes" id="UP001589810"/>
    </source>
</evidence>
<keyword evidence="1" id="KW-1133">Transmembrane helix</keyword>
<keyword evidence="1" id="KW-0472">Membrane</keyword>
<dbReference type="Proteomes" id="UP001589810">
    <property type="component" value="Unassembled WGS sequence"/>
</dbReference>
<protein>
    <submittedName>
        <fullName evidence="2">CU044_5270 family protein</fullName>
    </submittedName>
</protein>
<keyword evidence="3" id="KW-1185">Reference proteome</keyword>
<dbReference type="EMBL" id="JBHLUD010000020">
    <property type="protein sequence ID" value="MFC0549103.1"/>
    <property type="molecule type" value="Genomic_DNA"/>
</dbReference>
<dbReference type="NCBIfam" id="NF038083">
    <property type="entry name" value="CU044_5270_fam"/>
    <property type="match status" value="1"/>
</dbReference>
<organism evidence="2 3">
    <name type="scientific">Kutzneria chonburiensis</name>
    <dbReference type="NCBI Taxonomy" id="1483604"/>
    <lineage>
        <taxon>Bacteria</taxon>
        <taxon>Bacillati</taxon>
        <taxon>Actinomycetota</taxon>
        <taxon>Actinomycetes</taxon>
        <taxon>Pseudonocardiales</taxon>
        <taxon>Pseudonocardiaceae</taxon>
        <taxon>Kutzneria</taxon>
    </lineage>
</organism>
<evidence type="ECO:0000313" key="2">
    <source>
        <dbReference type="EMBL" id="MFC0549103.1"/>
    </source>
</evidence>
<proteinExistence type="predicted"/>